<evidence type="ECO:0000256" key="3">
    <source>
        <dbReference type="ARBA" id="ARBA00022737"/>
    </source>
</evidence>
<feature type="compositionally biased region" description="Polar residues" evidence="5">
    <location>
        <begin position="721"/>
        <end position="734"/>
    </location>
</feature>
<evidence type="ECO:0000256" key="1">
    <source>
        <dbReference type="ARBA" id="ARBA00022614"/>
    </source>
</evidence>
<evidence type="ECO:0000256" key="5">
    <source>
        <dbReference type="SAM" id="MobiDB-lite"/>
    </source>
</evidence>
<feature type="transmembrane region" description="Helical" evidence="6">
    <location>
        <begin position="483"/>
        <end position="505"/>
    </location>
</feature>
<feature type="domain" description="LRRCT" evidence="7">
    <location>
        <begin position="430"/>
        <end position="477"/>
    </location>
</feature>
<evidence type="ECO:0000313" key="8">
    <source>
        <dbReference type="EMBL" id="LAC24162.1"/>
    </source>
</evidence>
<dbReference type="Pfam" id="PF00560">
    <property type="entry name" value="LRR_1"/>
    <property type="match status" value="1"/>
</dbReference>
<keyword evidence="1" id="KW-0433">Leucine-rich repeat</keyword>
<name>A0A6A7G1H5_9CRUS</name>
<accession>A0A6A7G1H5</accession>
<feature type="region of interest" description="Disordered" evidence="5">
    <location>
        <begin position="721"/>
        <end position="802"/>
    </location>
</feature>
<dbReference type="InterPro" id="IPR001611">
    <property type="entry name" value="Leu-rich_rpt"/>
</dbReference>
<dbReference type="EMBL" id="IACT01004989">
    <property type="protein sequence ID" value="LAC24162.1"/>
    <property type="molecule type" value="mRNA"/>
</dbReference>
<keyword evidence="2" id="KW-0732">Signal</keyword>
<reference evidence="8" key="1">
    <citation type="submission" date="2017-11" db="EMBL/GenBank/DDBJ databases">
        <title>The sensing device of the deep-sea amphipod.</title>
        <authorList>
            <person name="Kobayashi H."/>
            <person name="Nagahama T."/>
            <person name="Arai W."/>
            <person name="Sasagawa Y."/>
            <person name="Umeda M."/>
            <person name="Hayashi T."/>
            <person name="Nikaido I."/>
            <person name="Watanabe H."/>
            <person name="Oguri K."/>
            <person name="Kitazato H."/>
            <person name="Fujioka K."/>
            <person name="Kido Y."/>
            <person name="Takami H."/>
        </authorList>
    </citation>
    <scope>NUCLEOTIDE SEQUENCE</scope>
    <source>
        <tissue evidence="8">Whole body</tissue>
    </source>
</reference>
<evidence type="ECO:0000256" key="4">
    <source>
        <dbReference type="ARBA" id="ARBA00023180"/>
    </source>
</evidence>
<dbReference type="AlphaFoldDB" id="A0A6A7G1H5"/>
<keyword evidence="3" id="KW-0677">Repeat</keyword>
<keyword evidence="6" id="KW-0472">Membrane</keyword>
<protein>
    <submittedName>
        <fullName evidence="8">Leucine-rich repeat neuronal protein 4-like</fullName>
    </submittedName>
</protein>
<evidence type="ECO:0000256" key="6">
    <source>
        <dbReference type="SAM" id="Phobius"/>
    </source>
</evidence>
<dbReference type="PRINTS" id="PR00019">
    <property type="entry name" value="LEURICHRPT"/>
</dbReference>
<dbReference type="Gene3D" id="3.80.10.10">
    <property type="entry name" value="Ribonuclease Inhibitor"/>
    <property type="match status" value="3"/>
</dbReference>
<evidence type="ECO:0000259" key="7">
    <source>
        <dbReference type="SMART" id="SM00082"/>
    </source>
</evidence>
<feature type="region of interest" description="Disordered" evidence="5">
    <location>
        <begin position="595"/>
        <end position="633"/>
    </location>
</feature>
<keyword evidence="6" id="KW-1133">Transmembrane helix</keyword>
<dbReference type="Pfam" id="PF13855">
    <property type="entry name" value="LRR_8"/>
    <property type="match status" value="3"/>
</dbReference>
<sequence length="802" mass="87841">MKNPRPGTTNLFCTLCDKITYFSLFRYIPPPNVATVAVFFWIVLSRIASLLKATRNCVTGSSLGLYLLCSSILPGVAEAFCPHGCICNDVNVDCTGASLGVVPILLNPRVISLTLAGNRITTLQESLIFYTVLSSLDLSNNHISTLGSKNFQGQTILKSLVLKNNSITSFQEDAFFGLTELQHLSLNNNKLSVIENGVFKGLDSLESLHLVNNNIRDIQSLGFQYLSNVKTLNLFRNRLPRVPVTSLSQLKSLQELNFCDNQISAVTERAFEQLINLNYLNLSRNNISVIHPDAFIGLGRLKTLNLLDNRLHTVPTEVFPPLKKLSYLDLSGNLFPSIPRDFLRDLPSLVSLRIERCPRLEVISQDAFVNGWGLLRLSLSQNPLLKRLPPAALAPLLKLQSLDISSCGIEALQPTQIPMRELKMLDISGNPLHCNCSLMWLADVATNHTLAPGSPSCAAPPSLYGVPLRELGSGTCDSAVGPWTIVGCVGVALAGLITILAFLICRWKKQNNPQQPSTADKNLTLCSDTSTDLRRPANFTSPLNNDLPHMQVYSAPAYYAASVPPVQFAYPGQRQVLHTCPSDCPCVRQSPALRPLLRTPSSTPTQSRVLQNKSAQLTPSHFVEFPPPPPTRPPPAISISPLTRHTTPIHHYQYSPYITSNLQLQNNLQHASGTGMQHPCGGYTGSPNHAQLLSTEWLYSSNSGGGSNEDPQHHWYASIDRSSSSCTAAGNESSGYWEEDKEQPTASLLPIGHNPHQSEPEKKNVTKSHKPQHSKTPSPTEAGKKSAIKLQDVEEATPTSYI</sequence>
<evidence type="ECO:0000256" key="2">
    <source>
        <dbReference type="ARBA" id="ARBA00022729"/>
    </source>
</evidence>
<organism evidence="8">
    <name type="scientific">Hirondellea gigas</name>
    <dbReference type="NCBI Taxonomy" id="1518452"/>
    <lineage>
        <taxon>Eukaryota</taxon>
        <taxon>Metazoa</taxon>
        <taxon>Ecdysozoa</taxon>
        <taxon>Arthropoda</taxon>
        <taxon>Crustacea</taxon>
        <taxon>Multicrustacea</taxon>
        <taxon>Malacostraca</taxon>
        <taxon>Eumalacostraca</taxon>
        <taxon>Peracarida</taxon>
        <taxon>Amphipoda</taxon>
        <taxon>Amphilochidea</taxon>
        <taxon>Lysianassida</taxon>
        <taxon>Lysianassidira</taxon>
        <taxon>Lysianassoidea</taxon>
        <taxon>Lysianassidae</taxon>
        <taxon>Hirondellea</taxon>
    </lineage>
</organism>
<keyword evidence="4" id="KW-0325">Glycoprotein</keyword>
<dbReference type="InterPro" id="IPR003591">
    <property type="entry name" value="Leu-rich_rpt_typical-subtyp"/>
</dbReference>
<dbReference type="InterPro" id="IPR032675">
    <property type="entry name" value="LRR_dom_sf"/>
</dbReference>
<proteinExistence type="evidence at transcript level"/>
<dbReference type="InterPro" id="IPR000483">
    <property type="entry name" value="Cys-rich_flank_reg_C"/>
</dbReference>
<dbReference type="GO" id="GO:0005886">
    <property type="term" value="C:plasma membrane"/>
    <property type="evidence" value="ECO:0007669"/>
    <property type="project" value="TreeGrafter"/>
</dbReference>
<dbReference type="PANTHER" id="PTHR24369">
    <property type="entry name" value="ANTIGEN BSP, PUTATIVE-RELATED"/>
    <property type="match status" value="1"/>
</dbReference>
<dbReference type="PROSITE" id="PS51450">
    <property type="entry name" value="LRR"/>
    <property type="match status" value="4"/>
</dbReference>
<dbReference type="PANTHER" id="PTHR24369:SF210">
    <property type="entry name" value="CHAOPTIN-RELATED"/>
    <property type="match status" value="1"/>
</dbReference>
<dbReference type="FunFam" id="3.80.10.10:FF:000770">
    <property type="entry name" value="Uncharacterized protein"/>
    <property type="match status" value="1"/>
</dbReference>
<dbReference type="SMART" id="SM00082">
    <property type="entry name" value="LRRCT"/>
    <property type="match status" value="1"/>
</dbReference>
<feature type="compositionally biased region" description="Polar residues" evidence="5">
    <location>
        <begin position="599"/>
        <end position="619"/>
    </location>
</feature>
<dbReference type="InterPro" id="IPR050541">
    <property type="entry name" value="LRR_TM_domain-containing"/>
</dbReference>
<dbReference type="FunFam" id="3.80.10.10:FF:001164">
    <property type="entry name" value="GH01279p"/>
    <property type="match status" value="1"/>
</dbReference>
<keyword evidence="6" id="KW-0812">Transmembrane</keyword>
<dbReference type="SMART" id="SM00369">
    <property type="entry name" value="LRR_TYP"/>
    <property type="match status" value="10"/>
</dbReference>
<dbReference type="SUPFAM" id="SSF52058">
    <property type="entry name" value="L domain-like"/>
    <property type="match status" value="1"/>
</dbReference>